<dbReference type="GO" id="GO:0032543">
    <property type="term" value="P:mitochondrial translation"/>
    <property type="evidence" value="ECO:0007669"/>
    <property type="project" value="InterPro"/>
</dbReference>
<evidence type="ECO:0000313" key="3">
    <source>
        <dbReference type="EMBL" id="CAK5272217.1"/>
    </source>
</evidence>
<dbReference type="GO" id="GO:0005762">
    <property type="term" value="C:mitochondrial large ribosomal subunit"/>
    <property type="evidence" value="ECO:0007669"/>
    <property type="project" value="InterPro"/>
</dbReference>
<reference evidence="4" key="1">
    <citation type="submission" date="2023-11" db="EMBL/GenBank/DDBJ databases">
        <authorList>
            <person name="De Vega J J."/>
            <person name="De Vega J J."/>
        </authorList>
    </citation>
    <scope>NUCLEOTIDE SEQUENCE</scope>
</reference>
<dbReference type="PANTHER" id="PTHR28160:SF1">
    <property type="entry name" value="LARGE RIBOSOMAL SUBUNIT PROTEIN ML57"/>
    <property type="match status" value="1"/>
</dbReference>
<dbReference type="EMBL" id="CAVNYO010000191">
    <property type="protein sequence ID" value="CAK5273009.1"/>
    <property type="molecule type" value="Genomic_DNA"/>
</dbReference>
<dbReference type="GO" id="GO:0006396">
    <property type="term" value="P:RNA processing"/>
    <property type="evidence" value="ECO:0007669"/>
    <property type="project" value="InterPro"/>
</dbReference>
<keyword evidence="5" id="KW-1185">Reference proteome</keyword>
<organism evidence="4 5">
    <name type="scientific">Mycena citricolor</name>
    <dbReference type="NCBI Taxonomy" id="2018698"/>
    <lineage>
        <taxon>Eukaryota</taxon>
        <taxon>Fungi</taxon>
        <taxon>Dikarya</taxon>
        <taxon>Basidiomycota</taxon>
        <taxon>Agaricomycotina</taxon>
        <taxon>Agaricomycetes</taxon>
        <taxon>Agaricomycetidae</taxon>
        <taxon>Agaricales</taxon>
        <taxon>Marasmiineae</taxon>
        <taxon>Mycenaceae</taxon>
        <taxon>Mycena</taxon>
    </lineage>
</organism>
<dbReference type="InterPro" id="IPR036389">
    <property type="entry name" value="RNase_III_sf"/>
</dbReference>
<feature type="non-terminal residue" evidence="4">
    <location>
        <position position="386"/>
    </location>
</feature>
<dbReference type="Pfam" id="PF14622">
    <property type="entry name" value="Ribonucleas_3_3"/>
    <property type="match status" value="1"/>
</dbReference>
<evidence type="ECO:0000313" key="4">
    <source>
        <dbReference type="EMBL" id="CAK5273009.1"/>
    </source>
</evidence>
<protein>
    <recommendedName>
        <fullName evidence="2">RNase III domain-containing protein</fullName>
    </recommendedName>
</protein>
<gene>
    <name evidence="3" type="ORF">MYCIT1_LOCUS17800</name>
    <name evidence="4" type="ORF">MYCIT1_LOCUS19085</name>
</gene>
<dbReference type="GO" id="GO:0004525">
    <property type="term" value="F:ribonuclease III activity"/>
    <property type="evidence" value="ECO:0007669"/>
    <property type="project" value="InterPro"/>
</dbReference>
<dbReference type="AlphaFoldDB" id="A0AAD2K134"/>
<feature type="region of interest" description="Disordered" evidence="1">
    <location>
        <begin position="133"/>
        <end position="170"/>
    </location>
</feature>
<proteinExistence type="predicted"/>
<dbReference type="InterPro" id="IPR040030">
    <property type="entry name" value="Ribosomal_mL57"/>
</dbReference>
<feature type="compositionally biased region" description="Polar residues" evidence="1">
    <location>
        <begin position="141"/>
        <end position="165"/>
    </location>
</feature>
<evidence type="ECO:0000256" key="1">
    <source>
        <dbReference type="SAM" id="MobiDB-lite"/>
    </source>
</evidence>
<comment type="caution">
    <text evidence="4">The sequence shown here is derived from an EMBL/GenBank/DDBJ whole genome shotgun (WGS) entry which is preliminary data.</text>
</comment>
<name>A0AAD2K134_9AGAR</name>
<dbReference type="InterPro" id="IPR000999">
    <property type="entry name" value="RNase_III_dom"/>
</dbReference>
<dbReference type="GO" id="GO:0003735">
    <property type="term" value="F:structural constituent of ribosome"/>
    <property type="evidence" value="ECO:0007669"/>
    <property type="project" value="InterPro"/>
</dbReference>
<accession>A0AAD2K134</accession>
<evidence type="ECO:0000313" key="5">
    <source>
        <dbReference type="Proteomes" id="UP001295794"/>
    </source>
</evidence>
<dbReference type="SUPFAM" id="SSF69065">
    <property type="entry name" value="RNase III domain-like"/>
    <property type="match status" value="1"/>
</dbReference>
<evidence type="ECO:0000259" key="2">
    <source>
        <dbReference type="Pfam" id="PF14622"/>
    </source>
</evidence>
<dbReference type="Proteomes" id="UP001295794">
    <property type="component" value="Unassembled WGS sequence"/>
</dbReference>
<dbReference type="Gene3D" id="1.10.1520.10">
    <property type="entry name" value="Ribonuclease III domain"/>
    <property type="match status" value="1"/>
</dbReference>
<dbReference type="PANTHER" id="PTHR28160">
    <property type="entry name" value="54S RIBOSOMAL PROTEIN L15, MITOCHONDRIAL"/>
    <property type="match status" value="1"/>
</dbReference>
<dbReference type="EMBL" id="CAVNYO010000181">
    <property type="protein sequence ID" value="CAK5272217.1"/>
    <property type="molecule type" value="Genomic_DNA"/>
</dbReference>
<sequence>REHFFFSSVLRRADEAMSCSLSARCIRRTIVGQPQSSVQSVSSQVPAARHYSVAALKTRPAPPHTRRTEPVLSYARPAALEPDVRWMEKSDVRPRDDQVGVATYKPAAAELRRRPREVGSSTTRDRVLHIAEGSGAAARRTGSTITATRSRSETRQVSGGSSTPGRASKPDALFSEHLNGLFEPLKFPPELSARILTHASHPAAFHGHNGQFSFMGRRVLESYLLILLASSPKLKPSHDLQDIVSRVLNTYFLGQHIGSQWGLGRVMRWTPTVAASMLEEGSPLNKEKILKDVGLYKVQGDAVTAVVGGIFQQFGASVAHRVFHTRMLPLLLEPVGGLPATFHSDALRACSRLGGAEGKLVHETSPASQTKASVVIEAGDRQTLQL</sequence>
<feature type="domain" description="RNase III" evidence="2">
    <location>
        <begin position="189"/>
        <end position="329"/>
    </location>
</feature>